<dbReference type="AlphaFoldDB" id="A0A0P6VY55"/>
<sequence>MKKNLLFVIPSLEVGGGEKSLVNLLAQIDYDLYNVDLFLFNHSGLFLKLVPQSVRILGMQNNYHVFTQSLIKSICSFILKGKVNMAFNRLMFSTKNRILKNKAISEQYSWRNLSSSLNGLEKQYDLAIGYLEKSSIYFVVDKVIAKKKVGWIHTNYSSSGMDSNFDYSFFKKLDTIVTVSEECRKSIEENFKELEKKIRVIKNIVSPNVIKTLSNEKIYIEDETKNKSINIITVARLSYEKGLDLAISACEKLIINGYKVQWMVLGEGKERSKLEELIKAKGLTKNFKLMGNKENPYPFIKNSDIYVQPSRYEGKSIALDEAKILNKPIVTTNFETAVDQILHEVNGLLVDISEQGLFSGVERLLNNKQLRDKFIFNLSKEKLGTEEEISKLYELLED</sequence>
<name>A0A0P6VY55_9BACI</name>
<dbReference type="PANTHER" id="PTHR12526">
    <property type="entry name" value="GLYCOSYLTRANSFERASE"/>
    <property type="match status" value="1"/>
</dbReference>
<dbReference type="SUPFAM" id="SSF53756">
    <property type="entry name" value="UDP-Glycosyltransferase/glycogen phosphorylase"/>
    <property type="match status" value="1"/>
</dbReference>
<dbReference type="RefSeq" id="WP_060674799.1">
    <property type="nucleotide sequence ID" value="NZ_LIXZ01000027.1"/>
</dbReference>
<dbReference type="PANTHER" id="PTHR12526:SF630">
    <property type="entry name" value="GLYCOSYLTRANSFERASE"/>
    <property type="match status" value="1"/>
</dbReference>
<evidence type="ECO:0000313" key="2">
    <source>
        <dbReference type="EMBL" id="KPL57777.1"/>
    </source>
</evidence>
<evidence type="ECO:0000259" key="1">
    <source>
        <dbReference type="Pfam" id="PF00534"/>
    </source>
</evidence>
<feature type="domain" description="Glycosyl transferase family 1" evidence="1">
    <location>
        <begin position="224"/>
        <end position="376"/>
    </location>
</feature>
<keyword evidence="2" id="KW-0808">Transferase</keyword>
<gene>
    <name evidence="2" type="ORF">AM506_20470</name>
</gene>
<dbReference type="OrthoDB" id="9813638at2"/>
<dbReference type="Gene3D" id="3.40.50.2000">
    <property type="entry name" value="Glycogen Phosphorylase B"/>
    <property type="match status" value="2"/>
</dbReference>
<organism evidence="2 3">
    <name type="scientific">Rossellomorea vietnamensis</name>
    <dbReference type="NCBI Taxonomy" id="218284"/>
    <lineage>
        <taxon>Bacteria</taxon>
        <taxon>Bacillati</taxon>
        <taxon>Bacillota</taxon>
        <taxon>Bacilli</taxon>
        <taxon>Bacillales</taxon>
        <taxon>Bacillaceae</taxon>
        <taxon>Rossellomorea</taxon>
    </lineage>
</organism>
<dbReference type="InterPro" id="IPR001296">
    <property type="entry name" value="Glyco_trans_1"/>
</dbReference>
<protein>
    <submittedName>
        <fullName evidence="2">Glycosyl transferase family 1</fullName>
    </submittedName>
</protein>
<dbReference type="Proteomes" id="UP000050398">
    <property type="component" value="Unassembled WGS sequence"/>
</dbReference>
<accession>A0A0P6VY55</accession>
<dbReference type="EMBL" id="LIXZ01000027">
    <property type="protein sequence ID" value="KPL57777.1"/>
    <property type="molecule type" value="Genomic_DNA"/>
</dbReference>
<dbReference type="GO" id="GO:0016757">
    <property type="term" value="F:glycosyltransferase activity"/>
    <property type="evidence" value="ECO:0007669"/>
    <property type="project" value="InterPro"/>
</dbReference>
<dbReference type="PATRIC" id="fig|218284.4.peg.2624"/>
<dbReference type="Pfam" id="PF00534">
    <property type="entry name" value="Glycos_transf_1"/>
    <property type="match status" value="1"/>
</dbReference>
<proteinExistence type="predicted"/>
<reference evidence="2 3" key="1">
    <citation type="submission" date="2015-08" db="EMBL/GenBank/DDBJ databases">
        <title>Draft Genome Sequence of Bacillus vietnamensis UCD-SED5.</title>
        <authorList>
            <person name="Lee R.D."/>
            <person name="Jospin G."/>
            <person name="Lang J.M."/>
            <person name="Coil D.A."/>
            <person name="Eisen J.A."/>
        </authorList>
    </citation>
    <scope>NUCLEOTIDE SEQUENCE [LARGE SCALE GENOMIC DNA]</scope>
    <source>
        <strain evidence="2 3">UCD-SED5</strain>
    </source>
</reference>
<dbReference type="CDD" id="cd03811">
    <property type="entry name" value="GT4_GT28_WabH-like"/>
    <property type="match status" value="1"/>
</dbReference>
<evidence type="ECO:0000313" key="3">
    <source>
        <dbReference type="Proteomes" id="UP000050398"/>
    </source>
</evidence>
<comment type="caution">
    <text evidence="2">The sequence shown here is derived from an EMBL/GenBank/DDBJ whole genome shotgun (WGS) entry which is preliminary data.</text>
</comment>